<dbReference type="InterPro" id="IPR008930">
    <property type="entry name" value="Terpenoid_cyclase/PrenylTrfase"/>
</dbReference>
<sequence>QSILLHGQQAIWHLSNFIDKHVKVKYNPSGDFKSMHRHISKGSWTFSDQDHGWPASDCTAEALKCCLLFSMMPVEIVGEKTEPTRLYDAVDVLLSLQSKNGGLAAWEPAGSAEWLEVPPMSI</sequence>
<evidence type="ECO:0000259" key="3">
    <source>
        <dbReference type="Pfam" id="PF13243"/>
    </source>
</evidence>
<feature type="non-terminal residue" evidence="4">
    <location>
        <position position="1"/>
    </location>
</feature>
<dbReference type="Proteomes" id="UP001188597">
    <property type="component" value="Unassembled WGS sequence"/>
</dbReference>
<keyword evidence="2" id="KW-0413">Isomerase</keyword>
<gene>
    <name evidence="4" type="ORF">RJ639_024305</name>
</gene>
<evidence type="ECO:0000256" key="1">
    <source>
        <dbReference type="ARBA" id="ARBA00022737"/>
    </source>
</evidence>
<dbReference type="PANTHER" id="PTHR11764:SF58">
    <property type="entry name" value="BETA-AMYRIN SYNTHASE-RELATED"/>
    <property type="match status" value="1"/>
</dbReference>
<reference evidence="4" key="1">
    <citation type="submission" date="2022-12" db="EMBL/GenBank/DDBJ databases">
        <title>Draft genome assemblies for two species of Escallonia (Escalloniales).</title>
        <authorList>
            <person name="Chanderbali A."/>
            <person name="Dervinis C."/>
            <person name="Anghel I."/>
            <person name="Soltis D."/>
            <person name="Soltis P."/>
            <person name="Zapata F."/>
        </authorList>
    </citation>
    <scope>NUCLEOTIDE SEQUENCE</scope>
    <source>
        <strain evidence="4">UCBG64.0493</strain>
        <tissue evidence="4">Leaf</tissue>
    </source>
</reference>
<dbReference type="GO" id="GO:0016104">
    <property type="term" value="P:triterpenoid biosynthetic process"/>
    <property type="evidence" value="ECO:0007669"/>
    <property type="project" value="InterPro"/>
</dbReference>
<dbReference type="GO" id="GO:0042300">
    <property type="term" value="F:beta-amyrin synthase activity"/>
    <property type="evidence" value="ECO:0007669"/>
    <property type="project" value="TreeGrafter"/>
</dbReference>
<evidence type="ECO:0000313" key="4">
    <source>
        <dbReference type="EMBL" id="KAK2998319.1"/>
    </source>
</evidence>
<keyword evidence="1" id="KW-0677">Repeat</keyword>
<dbReference type="InterPro" id="IPR032696">
    <property type="entry name" value="SQ_cyclase_C"/>
</dbReference>
<accession>A0AA89ABY5</accession>
<proteinExistence type="predicted"/>
<evidence type="ECO:0000313" key="5">
    <source>
        <dbReference type="Proteomes" id="UP001188597"/>
    </source>
</evidence>
<comment type="caution">
    <text evidence="4">The sequence shown here is derived from an EMBL/GenBank/DDBJ whole genome shotgun (WGS) entry which is preliminary data.</text>
</comment>
<dbReference type="SUPFAM" id="SSF48239">
    <property type="entry name" value="Terpenoid cyclases/Protein prenyltransferases"/>
    <property type="match status" value="1"/>
</dbReference>
<keyword evidence="5" id="KW-1185">Reference proteome</keyword>
<dbReference type="InterPro" id="IPR018333">
    <property type="entry name" value="Squalene_cyclase"/>
</dbReference>
<dbReference type="Gene3D" id="1.50.10.20">
    <property type="match status" value="1"/>
</dbReference>
<dbReference type="Pfam" id="PF13243">
    <property type="entry name" value="SQHop_cyclase_C"/>
    <property type="match status" value="1"/>
</dbReference>
<organism evidence="4 5">
    <name type="scientific">Escallonia herrerae</name>
    <dbReference type="NCBI Taxonomy" id="1293975"/>
    <lineage>
        <taxon>Eukaryota</taxon>
        <taxon>Viridiplantae</taxon>
        <taxon>Streptophyta</taxon>
        <taxon>Embryophyta</taxon>
        <taxon>Tracheophyta</taxon>
        <taxon>Spermatophyta</taxon>
        <taxon>Magnoliopsida</taxon>
        <taxon>eudicotyledons</taxon>
        <taxon>Gunneridae</taxon>
        <taxon>Pentapetalae</taxon>
        <taxon>asterids</taxon>
        <taxon>campanulids</taxon>
        <taxon>Escalloniales</taxon>
        <taxon>Escalloniaceae</taxon>
        <taxon>Escallonia</taxon>
    </lineage>
</organism>
<feature type="domain" description="Squalene cyclase C-terminal" evidence="3">
    <location>
        <begin position="27"/>
        <end position="116"/>
    </location>
</feature>
<dbReference type="EMBL" id="JAVXUP010003709">
    <property type="protein sequence ID" value="KAK2998319.1"/>
    <property type="molecule type" value="Genomic_DNA"/>
</dbReference>
<name>A0AA89ABY5_9ASTE</name>
<dbReference type="AlphaFoldDB" id="A0AA89ABY5"/>
<dbReference type="PANTHER" id="PTHR11764">
    <property type="entry name" value="TERPENE CYCLASE/MUTASE FAMILY MEMBER"/>
    <property type="match status" value="1"/>
</dbReference>
<evidence type="ECO:0000256" key="2">
    <source>
        <dbReference type="ARBA" id="ARBA00023235"/>
    </source>
</evidence>
<dbReference type="GO" id="GO:0005811">
    <property type="term" value="C:lipid droplet"/>
    <property type="evidence" value="ECO:0007669"/>
    <property type="project" value="InterPro"/>
</dbReference>
<protein>
    <recommendedName>
        <fullName evidence="3">Squalene cyclase C-terminal domain-containing protein</fullName>
    </recommendedName>
</protein>